<gene>
    <name evidence="2" type="ORF">CC80DRAFT_585078</name>
</gene>
<feature type="region of interest" description="Disordered" evidence="1">
    <location>
        <begin position="263"/>
        <end position="298"/>
    </location>
</feature>
<evidence type="ECO:0000313" key="2">
    <source>
        <dbReference type="EMBL" id="KAF1948349.1"/>
    </source>
</evidence>
<proteinExistence type="predicted"/>
<dbReference type="Proteomes" id="UP000800035">
    <property type="component" value="Unassembled WGS sequence"/>
</dbReference>
<evidence type="ECO:0000313" key="3">
    <source>
        <dbReference type="Proteomes" id="UP000800035"/>
    </source>
</evidence>
<evidence type="ECO:0000256" key="1">
    <source>
        <dbReference type="SAM" id="MobiDB-lite"/>
    </source>
</evidence>
<accession>A0A6A5T9D6</accession>
<reference evidence="2" key="1">
    <citation type="journal article" date="2020" name="Stud. Mycol.">
        <title>101 Dothideomycetes genomes: a test case for predicting lifestyles and emergence of pathogens.</title>
        <authorList>
            <person name="Haridas S."/>
            <person name="Albert R."/>
            <person name="Binder M."/>
            <person name="Bloem J."/>
            <person name="Labutti K."/>
            <person name="Salamov A."/>
            <person name="Andreopoulos B."/>
            <person name="Baker S."/>
            <person name="Barry K."/>
            <person name="Bills G."/>
            <person name="Bluhm B."/>
            <person name="Cannon C."/>
            <person name="Castanera R."/>
            <person name="Culley D."/>
            <person name="Daum C."/>
            <person name="Ezra D."/>
            <person name="Gonzalez J."/>
            <person name="Henrissat B."/>
            <person name="Kuo A."/>
            <person name="Liang C."/>
            <person name="Lipzen A."/>
            <person name="Lutzoni F."/>
            <person name="Magnuson J."/>
            <person name="Mondo S."/>
            <person name="Nolan M."/>
            <person name="Ohm R."/>
            <person name="Pangilinan J."/>
            <person name="Park H.-J."/>
            <person name="Ramirez L."/>
            <person name="Alfaro M."/>
            <person name="Sun H."/>
            <person name="Tritt A."/>
            <person name="Yoshinaga Y."/>
            <person name="Zwiers L.-H."/>
            <person name="Turgeon B."/>
            <person name="Goodwin S."/>
            <person name="Spatafora J."/>
            <person name="Crous P."/>
            <person name="Grigoriev I."/>
        </authorList>
    </citation>
    <scope>NUCLEOTIDE SEQUENCE</scope>
    <source>
        <strain evidence="2">CBS 675.92</strain>
    </source>
</reference>
<feature type="compositionally biased region" description="Basic and acidic residues" evidence="1">
    <location>
        <begin position="263"/>
        <end position="273"/>
    </location>
</feature>
<keyword evidence="3" id="KW-1185">Reference proteome</keyword>
<dbReference type="OrthoDB" id="3801290at2759"/>
<protein>
    <submittedName>
        <fullName evidence="2">Uncharacterized protein</fullName>
    </submittedName>
</protein>
<organism evidence="2 3">
    <name type="scientific">Byssothecium circinans</name>
    <dbReference type="NCBI Taxonomy" id="147558"/>
    <lineage>
        <taxon>Eukaryota</taxon>
        <taxon>Fungi</taxon>
        <taxon>Dikarya</taxon>
        <taxon>Ascomycota</taxon>
        <taxon>Pezizomycotina</taxon>
        <taxon>Dothideomycetes</taxon>
        <taxon>Pleosporomycetidae</taxon>
        <taxon>Pleosporales</taxon>
        <taxon>Massarineae</taxon>
        <taxon>Massarinaceae</taxon>
        <taxon>Byssothecium</taxon>
    </lineage>
</organism>
<sequence>MCRFTRVTYHCGHETLLTTPRGTKLCRLARRFNLRQGRDTAPAHCHPRPKKDINDETMVYMQNLPAGPCDACQKAMDPNDNGLDDNQKLQNIHNTIFRSVAQFRDAVNKLDTDTLLRQETAHIDNECLDDIMMEAEGNCQTRLAEELADTNDWSRKLRGFLDDMDAYTYQKVFNMVAGRVQKVVRKSQVFCELVNLLEEYDPVTGAYEERICFLADKLHAMFHGSEKVTLPAEFASSKDVTLPSAFFTKPAYTRVKDQELNDGKFLDPIKSTDTEVPQRQSSAKPTHPPAKPTAASLKKPASLRVGIMPVIPGIVLPRAVQGNAPTSDSLCSSLSCDLSCVTL</sequence>
<dbReference type="AlphaFoldDB" id="A0A6A5T9D6"/>
<dbReference type="EMBL" id="ML977061">
    <property type="protein sequence ID" value="KAF1948349.1"/>
    <property type="molecule type" value="Genomic_DNA"/>
</dbReference>
<name>A0A6A5T9D6_9PLEO</name>